<feature type="domain" description="Tyr recombinase" evidence="12">
    <location>
        <begin position="121"/>
        <end position="304"/>
    </location>
</feature>
<evidence type="ECO:0000256" key="9">
    <source>
        <dbReference type="ARBA" id="ARBA00023172"/>
    </source>
</evidence>
<dbReference type="GO" id="GO:0007059">
    <property type="term" value="P:chromosome segregation"/>
    <property type="evidence" value="ECO:0007669"/>
    <property type="project" value="UniProtKB-UniRule"/>
</dbReference>
<keyword evidence="10 11" id="KW-0131">Cell cycle</keyword>
<evidence type="ECO:0000259" key="13">
    <source>
        <dbReference type="PROSITE" id="PS51900"/>
    </source>
</evidence>
<organism evidence="14 15">
    <name type="scientific">Brevibacillus centrosporus</name>
    <dbReference type="NCBI Taxonomy" id="54910"/>
    <lineage>
        <taxon>Bacteria</taxon>
        <taxon>Bacillati</taxon>
        <taxon>Bacillota</taxon>
        <taxon>Bacilli</taxon>
        <taxon>Bacillales</taxon>
        <taxon>Paenibacillaceae</taxon>
        <taxon>Brevibacillus</taxon>
    </lineage>
</organism>
<keyword evidence="15" id="KW-1185">Reference proteome</keyword>
<dbReference type="InterPro" id="IPR023009">
    <property type="entry name" value="Tyrosine_recombinase_XerC/XerD"/>
</dbReference>
<dbReference type="NCBIfam" id="NF001399">
    <property type="entry name" value="PRK00283.1"/>
    <property type="match status" value="1"/>
</dbReference>
<evidence type="ECO:0000313" key="14">
    <source>
        <dbReference type="EMBL" id="SFJ79271.1"/>
    </source>
</evidence>
<dbReference type="InterPro" id="IPR002104">
    <property type="entry name" value="Integrase_catalytic"/>
</dbReference>
<dbReference type="Pfam" id="PF00589">
    <property type="entry name" value="Phage_integrase"/>
    <property type="match status" value="1"/>
</dbReference>
<feature type="active site" evidence="11">
    <location>
        <position position="282"/>
    </location>
</feature>
<keyword evidence="4 11" id="KW-0963">Cytoplasm</keyword>
<evidence type="ECO:0000256" key="3">
    <source>
        <dbReference type="ARBA" id="ARBA00015810"/>
    </source>
</evidence>
<dbReference type="InterPro" id="IPR050090">
    <property type="entry name" value="Tyrosine_recombinase_XerCD"/>
</dbReference>
<dbReference type="HAMAP" id="MF_01807">
    <property type="entry name" value="Recomb_XerD"/>
    <property type="match status" value="1"/>
</dbReference>
<dbReference type="EMBL" id="FORT01000005">
    <property type="protein sequence ID" value="SFJ79271.1"/>
    <property type="molecule type" value="Genomic_DNA"/>
</dbReference>
<evidence type="ECO:0000256" key="11">
    <source>
        <dbReference type="HAMAP-Rule" id="MF_01807"/>
    </source>
</evidence>
<dbReference type="PROSITE" id="PS51898">
    <property type="entry name" value="TYR_RECOMBINASE"/>
    <property type="match status" value="1"/>
</dbReference>
<evidence type="ECO:0000256" key="5">
    <source>
        <dbReference type="ARBA" id="ARBA00022618"/>
    </source>
</evidence>
<dbReference type="GO" id="GO:0051301">
    <property type="term" value="P:cell division"/>
    <property type="evidence" value="ECO:0007669"/>
    <property type="project" value="UniProtKB-KW"/>
</dbReference>
<dbReference type="InterPro" id="IPR004107">
    <property type="entry name" value="Integrase_SAM-like_N"/>
</dbReference>
<dbReference type="HAMAP" id="MF_01808">
    <property type="entry name" value="Recomb_XerC_XerD"/>
    <property type="match status" value="1"/>
</dbReference>
<evidence type="ECO:0000256" key="2">
    <source>
        <dbReference type="ARBA" id="ARBA00010450"/>
    </source>
</evidence>
<evidence type="ECO:0000256" key="8">
    <source>
        <dbReference type="ARBA" id="ARBA00023125"/>
    </source>
</evidence>
<evidence type="ECO:0000256" key="6">
    <source>
        <dbReference type="ARBA" id="ARBA00022829"/>
    </source>
</evidence>
<keyword evidence="9 11" id="KW-0233">DNA recombination</keyword>
<dbReference type="InterPro" id="IPR011010">
    <property type="entry name" value="DNA_brk_join_enz"/>
</dbReference>
<dbReference type="GO" id="GO:0005737">
    <property type="term" value="C:cytoplasm"/>
    <property type="evidence" value="ECO:0007669"/>
    <property type="project" value="UniProtKB-SubCell"/>
</dbReference>
<protein>
    <recommendedName>
        <fullName evidence="3 11">Tyrosine recombinase XerD</fullName>
    </recommendedName>
</protein>
<dbReference type="InterPro" id="IPR011932">
    <property type="entry name" value="Recomb_XerD"/>
</dbReference>
<evidence type="ECO:0000313" key="15">
    <source>
        <dbReference type="Proteomes" id="UP000198915"/>
    </source>
</evidence>
<gene>
    <name evidence="11" type="primary">xerD</name>
    <name evidence="14" type="ORF">SAMN05518846_105290</name>
</gene>
<dbReference type="STRING" id="1884381.SAMN05518846_105290"/>
<comment type="similarity">
    <text evidence="2 11">Belongs to the 'phage' integrase family. XerD subfamily.</text>
</comment>
<evidence type="ECO:0000256" key="1">
    <source>
        <dbReference type="ARBA" id="ARBA00004496"/>
    </source>
</evidence>
<dbReference type="InterPro" id="IPR010998">
    <property type="entry name" value="Integrase_recombinase_N"/>
</dbReference>
<dbReference type="Pfam" id="PF02899">
    <property type="entry name" value="Phage_int_SAM_1"/>
    <property type="match status" value="1"/>
</dbReference>
<dbReference type="GO" id="GO:0003677">
    <property type="term" value="F:DNA binding"/>
    <property type="evidence" value="ECO:0007669"/>
    <property type="project" value="UniProtKB-UniRule"/>
</dbReference>
<keyword evidence="8 11" id="KW-0238">DNA-binding</keyword>
<dbReference type="NCBIfam" id="NF040815">
    <property type="entry name" value="recomb_XerA_Arch"/>
    <property type="match status" value="1"/>
</dbReference>
<feature type="active site" evidence="11">
    <location>
        <position position="256"/>
    </location>
</feature>
<keyword evidence="6 11" id="KW-0159">Chromosome partition</keyword>
<comment type="subcellular location">
    <subcellularLocation>
        <location evidence="1 11">Cytoplasm</location>
    </subcellularLocation>
</comment>
<comment type="function">
    <text evidence="11">Site-specific tyrosine recombinase, which acts by catalyzing the cutting and rejoining of the recombining DNA molecules. The XerC-XerD complex is essential to convert dimers of the bacterial chromosome into monomers to permit their segregation at cell division. It also contributes to the segregational stability of plasmids.</text>
</comment>
<dbReference type="GO" id="GO:0009037">
    <property type="term" value="F:tyrosine-based site-specific recombinase activity"/>
    <property type="evidence" value="ECO:0007669"/>
    <property type="project" value="UniProtKB-UniRule"/>
</dbReference>
<dbReference type="Gene3D" id="1.10.443.10">
    <property type="entry name" value="Intergrase catalytic core"/>
    <property type="match status" value="1"/>
</dbReference>
<dbReference type="CDD" id="cd00798">
    <property type="entry name" value="INT_XerDC_C"/>
    <property type="match status" value="1"/>
</dbReference>
<evidence type="ECO:0000259" key="12">
    <source>
        <dbReference type="PROSITE" id="PS51898"/>
    </source>
</evidence>
<sequence>MESNTGYLSPEGDSFMDSLIDQFIHFLAVEKGLSRNTLESYQRDMVAYTTYLQDQGITRIEDSTRTQIIGYLLVLREKGRATATLSRNMASIRAFYQFLVRDKYIDKDPSIHLETPKIEKRLPKVLSIEEVERLLESPPVHHPAGLRDKAMLELLYATGIRVSELVNLDAADVNLDMGFVKCMGKGSKERIIPLGSVAVQMVRHYLSAGRPKLVKGTGDTALFLNHLGKQITRQGFWKIIKRYAQKANIRAEITPHTLRHSFATHLLENGADLRSVQEMLGHADISTTQIYTHVTRTRIKDIYAKTHPRA</sequence>
<feature type="domain" description="Core-binding (CB)" evidence="13">
    <location>
        <begin position="14"/>
        <end position="100"/>
    </location>
</feature>
<feature type="active site" evidence="11">
    <location>
        <position position="161"/>
    </location>
</feature>
<dbReference type="PROSITE" id="PS51900">
    <property type="entry name" value="CB"/>
    <property type="match status" value="1"/>
</dbReference>
<evidence type="ECO:0000256" key="7">
    <source>
        <dbReference type="ARBA" id="ARBA00022908"/>
    </source>
</evidence>
<keyword evidence="5 11" id="KW-0132">Cell division</keyword>
<evidence type="ECO:0000256" key="4">
    <source>
        <dbReference type="ARBA" id="ARBA00022490"/>
    </source>
</evidence>
<feature type="active site" evidence="11">
    <location>
        <position position="259"/>
    </location>
</feature>
<dbReference type="PANTHER" id="PTHR30349:SF81">
    <property type="entry name" value="TYROSINE RECOMBINASE XERC"/>
    <property type="match status" value="1"/>
</dbReference>
<comment type="subunit">
    <text evidence="11">Forms a cyclic heterotetrameric complex composed of two molecules of XerC and two molecules of XerD.</text>
</comment>
<dbReference type="GO" id="GO:0006313">
    <property type="term" value="P:DNA transposition"/>
    <property type="evidence" value="ECO:0007669"/>
    <property type="project" value="UniProtKB-UniRule"/>
</dbReference>
<dbReference type="Proteomes" id="UP000198915">
    <property type="component" value="Unassembled WGS sequence"/>
</dbReference>
<accession>A0A1I3UBU9</accession>
<dbReference type="SUPFAM" id="SSF56349">
    <property type="entry name" value="DNA breaking-rejoining enzymes"/>
    <property type="match status" value="1"/>
</dbReference>
<feature type="active site" description="O-(3'-phospho-DNA)-tyrosine intermediate" evidence="11">
    <location>
        <position position="291"/>
    </location>
</feature>
<name>A0A1I3UBU9_9BACL</name>
<dbReference type="Gene3D" id="1.10.150.130">
    <property type="match status" value="1"/>
</dbReference>
<dbReference type="InterPro" id="IPR044068">
    <property type="entry name" value="CB"/>
</dbReference>
<evidence type="ECO:0000256" key="10">
    <source>
        <dbReference type="ARBA" id="ARBA00023306"/>
    </source>
</evidence>
<reference evidence="15" key="1">
    <citation type="submission" date="2016-10" db="EMBL/GenBank/DDBJ databases">
        <authorList>
            <person name="Varghese N."/>
            <person name="Submissions S."/>
        </authorList>
    </citation>
    <scope>NUCLEOTIDE SEQUENCE [LARGE SCALE GENOMIC DNA]</scope>
    <source>
        <strain evidence="15">OK042</strain>
    </source>
</reference>
<proteinExistence type="inferred from homology"/>
<keyword evidence="7 11" id="KW-0229">DNA integration</keyword>
<dbReference type="NCBIfam" id="TIGR02225">
    <property type="entry name" value="recomb_XerD"/>
    <property type="match status" value="1"/>
</dbReference>
<dbReference type="AlphaFoldDB" id="A0A1I3UBU9"/>
<dbReference type="InterPro" id="IPR013762">
    <property type="entry name" value="Integrase-like_cat_sf"/>
</dbReference>
<feature type="active site" evidence="11">
    <location>
        <position position="185"/>
    </location>
</feature>
<dbReference type="PANTHER" id="PTHR30349">
    <property type="entry name" value="PHAGE INTEGRASE-RELATED"/>
    <property type="match status" value="1"/>
</dbReference>